<evidence type="ECO:0000256" key="2">
    <source>
        <dbReference type="ARBA" id="ARBA00022448"/>
    </source>
</evidence>
<dbReference type="STRING" id="272562.CA_C3670"/>
<evidence type="ECO:0000256" key="3">
    <source>
        <dbReference type="ARBA" id="ARBA00022475"/>
    </source>
</evidence>
<feature type="transmembrane region" description="Helical" evidence="7">
    <location>
        <begin position="12"/>
        <end position="34"/>
    </location>
</feature>
<evidence type="ECO:0000259" key="8">
    <source>
        <dbReference type="PROSITE" id="PS50928"/>
    </source>
</evidence>
<feature type="domain" description="ABC transmembrane type-1" evidence="8">
    <location>
        <begin position="74"/>
        <end position="267"/>
    </location>
</feature>
<reference evidence="9 10" key="1">
    <citation type="journal article" date="2001" name="J. Bacteriol.">
        <title>Genome sequence and comparative analysis of the solvent-producing bacterium Clostridium acetobutylicum.</title>
        <authorList>
            <person name="Nolling J."/>
            <person name="Breton G."/>
            <person name="Omelchenko M.V."/>
            <person name="Makarova K.S."/>
            <person name="Zeng Q."/>
            <person name="Gibson R."/>
            <person name="Lee H.M."/>
            <person name="Dubois J."/>
            <person name="Qiu D."/>
            <person name="Hitti J."/>
            <person name="Wolf Y.I."/>
            <person name="Tatusov R.L."/>
            <person name="Sabathe F."/>
            <person name="Doucette-Stamm L."/>
            <person name="Soucaille P."/>
            <person name="Daly M.J."/>
            <person name="Bennett G.N."/>
            <person name="Koonin E.V."/>
            <person name="Smith D.R."/>
        </authorList>
    </citation>
    <scope>NUCLEOTIDE SEQUENCE [LARGE SCALE GENOMIC DNA]</scope>
    <source>
        <strain evidence="10">ATCC 824 / DSM 792 / JCM 1419 / LMG 5710 / VKM B-1787</strain>
    </source>
</reference>
<dbReference type="PATRIC" id="fig|272562.8.peg.3859"/>
<name>Q97D13_CLOAB</name>
<dbReference type="KEGG" id="cac:CA_C3670"/>
<sequence length="281" mass="31726">MKSIVENNKSKANILTYIVLALGAVFFIFLPIYLTLIGSFKTGADTIADFFSFPRSFFSENYITVFNSGFFGYFLNTIEITVFSVILILLIVPLGSYAIVRSKNSKLFKTIYMFCLLGLFVPFQVFMLPLTTVAAHLHAMNKIGLMFIYASLSIPQTMFLYIGYMKANLPLELEEAASIDGCGRLKTYLKIVFPLLKPINATIIILNALWIWNDFLLPFLILGGDNGNWTLTLFQYNYVAANQMNYGPMFALYISSIVPIIIVYIIFQRRIIGGMVEGSIK</sequence>
<feature type="transmembrane region" description="Helical" evidence="7">
    <location>
        <begin position="246"/>
        <end position="267"/>
    </location>
</feature>
<organism evidence="9 10">
    <name type="scientific">Clostridium acetobutylicum (strain ATCC 824 / DSM 792 / JCM 1419 / IAM 19013 / LMG 5710 / NBRC 13948 / NRRL B-527 / VKM B-1787 / 2291 / W)</name>
    <dbReference type="NCBI Taxonomy" id="272562"/>
    <lineage>
        <taxon>Bacteria</taxon>
        <taxon>Bacillati</taxon>
        <taxon>Bacillota</taxon>
        <taxon>Clostridia</taxon>
        <taxon>Eubacteriales</taxon>
        <taxon>Clostridiaceae</taxon>
        <taxon>Clostridium</taxon>
    </lineage>
</organism>
<gene>
    <name evidence="9" type="primary">amyC</name>
    <name evidence="9" type="ordered locus">CA_C3670</name>
</gene>
<accession>Q97D13</accession>
<dbReference type="GeneID" id="45000168"/>
<evidence type="ECO:0000313" key="10">
    <source>
        <dbReference type="Proteomes" id="UP000000814"/>
    </source>
</evidence>
<feature type="transmembrane region" description="Helical" evidence="7">
    <location>
        <begin position="191"/>
        <end position="212"/>
    </location>
</feature>
<dbReference type="RefSeq" id="WP_010966931.1">
    <property type="nucleotide sequence ID" value="NC_003030.1"/>
</dbReference>
<feature type="transmembrane region" description="Helical" evidence="7">
    <location>
        <begin position="143"/>
        <end position="164"/>
    </location>
</feature>
<comment type="subcellular location">
    <subcellularLocation>
        <location evidence="1 7">Cell membrane</location>
        <topology evidence="1 7">Multi-pass membrane protein</topology>
    </subcellularLocation>
</comment>
<keyword evidence="10" id="KW-1185">Reference proteome</keyword>
<dbReference type="InterPro" id="IPR035906">
    <property type="entry name" value="MetI-like_sf"/>
</dbReference>
<evidence type="ECO:0000256" key="7">
    <source>
        <dbReference type="RuleBase" id="RU363032"/>
    </source>
</evidence>
<keyword evidence="3" id="KW-1003">Cell membrane</keyword>
<dbReference type="eggNOG" id="COG0395">
    <property type="taxonomic scope" value="Bacteria"/>
</dbReference>
<dbReference type="AlphaFoldDB" id="Q97D13"/>
<dbReference type="EMBL" id="AE001437">
    <property type="protein sequence ID" value="AAK81591.1"/>
    <property type="molecule type" value="Genomic_DNA"/>
</dbReference>
<dbReference type="Pfam" id="PF00528">
    <property type="entry name" value="BPD_transp_1"/>
    <property type="match status" value="1"/>
</dbReference>
<dbReference type="InterPro" id="IPR050901">
    <property type="entry name" value="BP-dep_ABC_trans_perm"/>
</dbReference>
<dbReference type="Gene3D" id="1.10.3720.10">
    <property type="entry name" value="MetI-like"/>
    <property type="match status" value="1"/>
</dbReference>
<proteinExistence type="inferred from homology"/>
<evidence type="ECO:0000256" key="5">
    <source>
        <dbReference type="ARBA" id="ARBA00022989"/>
    </source>
</evidence>
<dbReference type="InterPro" id="IPR000515">
    <property type="entry name" value="MetI-like"/>
</dbReference>
<evidence type="ECO:0000256" key="1">
    <source>
        <dbReference type="ARBA" id="ARBA00004651"/>
    </source>
</evidence>
<dbReference type="HOGENOM" id="CLU_016047_1_2_9"/>
<dbReference type="GO" id="GO:0055085">
    <property type="term" value="P:transmembrane transport"/>
    <property type="evidence" value="ECO:0007669"/>
    <property type="project" value="InterPro"/>
</dbReference>
<keyword evidence="6 7" id="KW-0472">Membrane</keyword>
<dbReference type="GO" id="GO:0005886">
    <property type="term" value="C:plasma membrane"/>
    <property type="evidence" value="ECO:0007669"/>
    <property type="project" value="UniProtKB-SubCell"/>
</dbReference>
<dbReference type="Proteomes" id="UP000000814">
    <property type="component" value="Chromosome"/>
</dbReference>
<protein>
    <submittedName>
        <fullName evidence="9">Sugar permease</fullName>
    </submittedName>
</protein>
<dbReference type="PROSITE" id="PS50928">
    <property type="entry name" value="ABC_TM1"/>
    <property type="match status" value="1"/>
</dbReference>
<dbReference type="OrthoDB" id="9772609at2"/>
<comment type="similarity">
    <text evidence="7">Belongs to the binding-protein-dependent transport system permease family.</text>
</comment>
<feature type="transmembrane region" description="Helical" evidence="7">
    <location>
        <begin position="80"/>
        <end position="100"/>
    </location>
</feature>
<evidence type="ECO:0000256" key="4">
    <source>
        <dbReference type="ARBA" id="ARBA00022692"/>
    </source>
</evidence>
<dbReference type="PANTHER" id="PTHR32243">
    <property type="entry name" value="MALTOSE TRANSPORT SYSTEM PERMEASE-RELATED"/>
    <property type="match status" value="1"/>
</dbReference>
<keyword evidence="2 7" id="KW-0813">Transport</keyword>
<keyword evidence="4 7" id="KW-0812">Transmembrane</keyword>
<dbReference type="CDD" id="cd06261">
    <property type="entry name" value="TM_PBP2"/>
    <property type="match status" value="1"/>
</dbReference>
<dbReference type="PIR" id="D97350">
    <property type="entry name" value="D97350"/>
</dbReference>
<dbReference type="SUPFAM" id="SSF161098">
    <property type="entry name" value="MetI-like"/>
    <property type="match status" value="1"/>
</dbReference>
<evidence type="ECO:0000313" key="9">
    <source>
        <dbReference type="EMBL" id="AAK81591.1"/>
    </source>
</evidence>
<feature type="transmembrane region" description="Helical" evidence="7">
    <location>
        <begin position="112"/>
        <end position="137"/>
    </location>
</feature>
<evidence type="ECO:0000256" key="6">
    <source>
        <dbReference type="ARBA" id="ARBA00023136"/>
    </source>
</evidence>
<keyword evidence="5 7" id="KW-1133">Transmembrane helix</keyword>
<dbReference type="PANTHER" id="PTHR32243:SF24">
    <property type="entry name" value="DIACETYLCHITOBIOSE UPTAKE SYSTEM PERMEASE PROTEIN NGCG"/>
    <property type="match status" value="1"/>
</dbReference>